<dbReference type="EMBL" id="WMBR01000005">
    <property type="protein sequence ID" value="MXP23464.1"/>
    <property type="molecule type" value="Genomic_DNA"/>
</dbReference>
<gene>
    <name evidence="3" type="ORF">GIY30_19170</name>
</gene>
<dbReference type="PANTHER" id="PTHR47585">
    <property type="match status" value="1"/>
</dbReference>
<name>A0A6L7GTX4_9ACTN</name>
<dbReference type="InterPro" id="IPR056362">
    <property type="entry name" value="AtuA-like_ferredoxin_dom"/>
</dbReference>
<dbReference type="AlphaFoldDB" id="A0A6L7GTX4"/>
<dbReference type="InterPro" id="IPR010839">
    <property type="entry name" value="AtuA_N"/>
</dbReference>
<proteinExistence type="predicted"/>
<comment type="caution">
    <text evidence="3">The sequence shown here is derived from an EMBL/GenBank/DDBJ whole genome shotgun (WGS) entry which is preliminary data.</text>
</comment>
<evidence type="ECO:0000313" key="3">
    <source>
        <dbReference type="EMBL" id="MXP23464.1"/>
    </source>
</evidence>
<evidence type="ECO:0000259" key="1">
    <source>
        <dbReference type="Pfam" id="PF07287"/>
    </source>
</evidence>
<organism evidence="3 4">
    <name type="scientific">Gordonia mangrovi</name>
    <dbReference type="NCBI Taxonomy" id="2665643"/>
    <lineage>
        <taxon>Bacteria</taxon>
        <taxon>Bacillati</taxon>
        <taxon>Actinomycetota</taxon>
        <taxon>Actinomycetes</taxon>
        <taxon>Mycobacteriales</taxon>
        <taxon>Gordoniaceae</taxon>
        <taxon>Gordonia</taxon>
    </lineage>
</organism>
<sequence>MAAEATRGGLRIGNFSGFYGDRHDSISELLDAGVDYLTGDYLAELTMLILRKNQRAGRPAYAAGFVGQLRSVLPRIADDGVKLVCNAGGLDPLGCADAVRELCDELGVNLTVAAITGDDVLGDIPRLVSDDPQSLRNIDTGTDLPVEPDSVLAANAYLGAWPIAAALRGGADIVICPRVTDASLVIGPAAHHFGWKADDFDRLAGALWAGHAIECGGQVTGGNYSFFYEEPAMGIPPMPIAELFDDGTSIITKSKPDAGAMTIDTVKSQLLYEVSGPLYHNPDVIGDLRTVQLEAAGPDAVRIFGATGYAPTDTAKLSVCFDGGYRNSITIGLTGLRVDEKLTWLGAQIDALMPKIDELDSYRWTVIGPKDPEHGTIADATAWLVITARSTNAAAVGRRAFTGAITQLGVSSIPGCYFAGPPQSERSAAVQWPCLIHKHRVEARVHLTADDDGEHVDWPAFTSATKPPALAAEDAASVAQSPTEGLVEIHLSDHFGTRSGDKAGLANIGVWARDAESFEWLRRELTVELFSSLVPETAGMKIDRHVMPGILGINFVVHGWLEDGAASSTNIDNQAKGLGEYLGSRIVVVPARLLGPTGGNANKSIGLDIAQNAAVTG</sequence>
<reference evidence="3 4" key="1">
    <citation type="submission" date="2019-11" db="EMBL/GenBank/DDBJ databases">
        <title>Gordonia sp. nov., a novel actinobacterium isolated from mangrove soil in Hainan.</title>
        <authorList>
            <person name="Huang X."/>
            <person name="Xie Y."/>
            <person name="Chu X."/>
            <person name="Xiao K."/>
        </authorList>
    </citation>
    <scope>NUCLEOTIDE SEQUENCE [LARGE SCALE GENOMIC DNA]</scope>
    <source>
        <strain evidence="3 4">HNM0687</strain>
    </source>
</reference>
<accession>A0A6L7GTX4</accession>
<dbReference type="RefSeq" id="WP_160903620.1">
    <property type="nucleotide sequence ID" value="NZ_CP102850.1"/>
</dbReference>
<evidence type="ECO:0000313" key="4">
    <source>
        <dbReference type="Proteomes" id="UP000475545"/>
    </source>
</evidence>
<feature type="domain" description="AtuA-like ferredoxin-fold" evidence="2">
    <location>
        <begin position="496"/>
        <end position="582"/>
    </location>
</feature>
<dbReference type="Proteomes" id="UP000475545">
    <property type="component" value="Unassembled WGS sequence"/>
</dbReference>
<feature type="domain" description="Acyclic terpene utilisation N-terminal" evidence="1">
    <location>
        <begin position="10"/>
        <end position="447"/>
    </location>
</feature>
<dbReference type="Pfam" id="PF07287">
    <property type="entry name" value="AtuA"/>
    <property type="match status" value="1"/>
</dbReference>
<keyword evidence="4" id="KW-1185">Reference proteome</keyword>
<evidence type="ECO:0000259" key="2">
    <source>
        <dbReference type="Pfam" id="PF23544"/>
    </source>
</evidence>
<protein>
    <submittedName>
        <fullName evidence="3">Acyclic terpene utilization AtuA family protein</fullName>
    </submittedName>
</protein>
<dbReference type="PANTHER" id="PTHR47585:SF1">
    <property type="entry name" value="DUF1446 DOMAIN-CONTAINING PROTEIN"/>
    <property type="match status" value="1"/>
</dbReference>
<dbReference type="Pfam" id="PF23544">
    <property type="entry name" value="AtuA_ferredoxin"/>
    <property type="match status" value="1"/>
</dbReference>